<name>A0A5M8A2J7_9BURK</name>
<dbReference type="InterPro" id="IPR051312">
    <property type="entry name" value="Diverse_Substr_Oxidored"/>
</dbReference>
<evidence type="ECO:0000256" key="3">
    <source>
        <dbReference type="ARBA" id="ARBA00023002"/>
    </source>
</evidence>
<proteinExistence type="predicted"/>
<gene>
    <name evidence="5" type="ORF">F1599_23655</name>
</gene>
<evidence type="ECO:0000256" key="1">
    <source>
        <dbReference type="ARBA" id="ARBA00022630"/>
    </source>
</evidence>
<dbReference type="InterPro" id="IPR016169">
    <property type="entry name" value="FAD-bd_PCMH_sub2"/>
</dbReference>
<comment type="caution">
    <text evidence="5">The sequence shown here is derived from an EMBL/GenBank/DDBJ whole genome shotgun (WGS) entry which is preliminary data.</text>
</comment>
<dbReference type="Gene3D" id="3.30.43.10">
    <property type="entry name" value="Uridine Diphospho-n-acetylenolpyruvylglucosamine Reductase, domain 2"/>
    <property type="match status" value="1"/>
</dbReference>
<evidence type="ECO:0000259" key="4">
    <source>
        <dbReference type="PROSITE" id="PS51387"/>
    </source>
</evidence>
<dbReference type="GO" id="GO:0071949">
    <property type="term" value="F:FAD binding"/>
    <property type="evidence" value="ECO:0007669"/>
    <property type="project" value="InterPro"/>
</dbReference>
<dbReference type="RefSeq" id="WP_150084729.1">
    <property type="nucleotide sequence ID" value="NZ_VWRN01000068.1"/>
</dbReference>
<keyword evidence="1" id="KW-0285">Flavoprotein</keyword>
<dbReference type="SUPFAM" id="SSF56176">
    <property type="entry name" value="FAD-binding/transporter-associated domain-like"/>
    <property type="match status" value="1"/>
</dbReference>
<keyword evidence="6" id="KW-1185">Reference proteome</keyword>
<dbReference type="AlphaFoldDB" id="A0A5M8A2J7"/>
<dbReference type="Gene3D" id="3.30.465.10">
    <property type="match status" value="1"/>
</dbReference>
<evidence type="ECO:0000256" key="2">
    <source>
        <dbReference type="ARBA" id="ARBA00022827"/>
    </source>
</evidence>
<dbReference type="InterPro" id="IPR016166">
    <property type="entry name" value="FAD-bd_PCMH"/>
</dbReference>
<keyword evidence="2" id="KW-0274">FAD</keyword>
<dbReference type="InterPro" id="IPR002346">
    <property type="entry name" value="Mopterin_DH_FAD-bd"/>
</dbReference>
<protein>
    <submittedName>
        <fullName evidence="5">Carbon monoxide dehydrogenase</fullName>
    </submittedName>
</protein>
<reference evidence="5 6" key="1">
    <citation type="submission" date="2019-09" db="EMBL/GenBank/DDBJ databases">
        <title>Isolation of a novel species in the genus Cupriavidus from patients with sepsis using whole genome sequencing.</title>
        <authorList>
            <person name="Kweon O.J."/>
            <person name="Lee M.-K."/>
        </authorList>
    </citation>
    <scope>NUCLEOTIDE SEQUENCE [LARGE SCALE GENOMIC DNA]</scope>
    <source>
        <strain evidence="5 6">MKL-01</strain>
    </source>
</reference>
<dbReference type="InterPro" id="IPR016167">
    <property type="entry name" value="FAD-bd_PCMH_sub1"/>
</dbReference>
<evidence type="ECO:0000313" key="6">
    <source>
        <dbReference type="Proteomes" id="UP000324324"/>
    </source>
</evidence>
<dbReference type="EMBL" id="VWRN01000068">
    <property type="protein sequence ID" value="KAA6117353.1"/>
    <property type="molecule type" value="Genomic_DNA"/>
</dbReference>
<evidence type="ECO:0000313" key="5">
    <source>
        <dbReference type="EMBL" id="KAA6117353.1"/>
    </source>
</evidence>
<dbReference type="GO" id="GO:0016491">
    <property type="term" value="F:oxidoreductase activity"/>
    <property type="evidence" value="ECO:0007669"/>
    <property type="project" value="UniProtKB-KW"/>
</dbReference>
<accession>A0A5M8A2J7</accession>
<dbReference type="Pfam" id="PF00941">
    <property type="entry name" value="FAD_binding_5"/>
    <property type="match status" value="1"/>
</dbReference>
<feature type="domain" description="FAD-binding PCMH-type" evidence="4">
    <location>
        <begin position="1"/>
        <end position="177"/>
    </location>
</feature>
<dbReference type="PANTHER" id="PTHR42659">
    <property type="entry name" value="XANTHINE DEHYDROGENASE SUBUNIT C-RELATED"/>
    <property type="match status" value="1"/>
</dbReference>
<sequence>MKPAPFDYRRPDTVEAALAALAGSNGVAKAVAGGQSLGPMLNLRLAQPAELIDLGGIAALRECLDAGTSVQLGAGITHAQIEDGRIPDPSRGLMSFVARGIAYRAVRNRGTLGGSLAHADPAADWINVMALLDSTCIVMGPRGQREIAQRDWMVGAFTTALADDEVLLGVRIARLSPGARWSYYKVNRKPGEFAEAICAFVDDGAQGRRRAVIGAIDGAPFVIADAGALIERWDEALAHRHLCEAGLEPGTLEYQLHAVALRRAAAALAVFTGEGA</sequence>
<dbReference type="PROSITE" id="PS51387">
    <property type="entry name" value="FAD_PCMH"/>
    <property type="match status" value="1"/>
</dbReference>
<dbReference type="PANTHER" id="PTHR42659:SF2">
    <property type="entry name" value="XANTHINE DEHYDROGENASE SUBUNIT C-RELATED"/>
    <property type="match status" value="1"/>
</dbReference>
<dbReference type="Proteomes" id="UP000324324">
    <property type="component" value="Unassembled WGS sequence"/>
</dbReference>
<organism evidence="5 6">
    <name type="scientific">Cupriavidus cauae</name>
    <dbReference type="NCBI Taxonomy" id="2608999"/>
    <lineage>
        <taxon>Bacteria</taxon>
        <taxon>Pseudomonadati</taxon>
        <taxon>Pseudomonadota</taxon>
        <taxon>Betaproteobacteria</taxon>
        <taxon>Burkholderiales</taxon>
        <taxon>Burkholderiaceae</taxon>
        <taxon>Cupriavidus</taxon>
    </lineage>
</organism>
<dbReference type="InterPro" id="IPR036318">
    <property type="entry name" value="FAD-bd_PCMH-like_sf"/>
</dbReference>
<keyword evidence="3" id="KW-0560">Oxidoreductase</keyword>